<dbReference type="InterPro" id="IPR040256">
    <property type="entry name" value="At4g02000-like"/>
</dbReference>
<dbReference type="GO" id="GO:0008270">
    <property type="term" value="F:zinc ion binding"/>
    <property type="evidence" value="ECO:0007669"/>
    <property type="project" value="UniProtKB-KW"/>
</dbReference>
<dbReference type="Pfam" id="PF14392">
    <property type="entry name" value="zf-CCHC_4"/>
    <property type="match status" value="1"/>
</dbReference>
<evidence type="ECO:0000313" key="4">
    <source>
        <dbReference type="EMBL" id="PQQ10307.1"/>
    </source>
</evidence>
<name>A0A314YVX1_PRUYE</name>
<comment type="caution">
    <text evidence="4">The sequence shown here is derived from an EMBL/GenBank/DDBJ whole genome shotgun (WGS) entry which is preliminary data.</text>
</comment>
<protein>
    <recommendedName>
        <fullName evidence="3">CCHC-type domain-containing protein</fullName>
    </recommendedName>
</protein>
<reference evidence="4 5" key="1">
    <citation type="submission" date="2018-02" db="EMBL/GenBank/DDBJ databases">
        <title>Draft genome of wild Prunus yedoensis var. nudiflora.</title>
        <authorList>
            <person name="Baek S."/>
            <person name="Kim J.-H."/>
            <person name="Choi K."/>
            <person name="Kim G.-B."/>
            <person name="Cho A."/>
            <person name="Jang H."/>
            <person name="Shin C.-H."/>
            <person name="Yu H.-J."/>
            <person name="Mun J.-H."/>
        </authorList>
    </citation>
    <scope>NUCLEOTIDE SEQUENCE [LARGE SCALE GENOMIC DNA]</scope>
    <source>
        <strain evidence="5">cv. Jeju island</strain>
        <tissue evidence="4">Leaf</tissue>
    </source>
</reference>
<evidence type="ECO:0000313" key="5">
    <source>
        <dbReference type="Proteomes" id="UP000250321"/>
    </source>
</evidence>
<dbReference type="Pfam" id="PF14111">
    <property type="entry name" value="DUF4283"/>
    <property type="match status" value="1"/>
</dbReference>
<feature type="compositionally biased region" description="Basic and acidic residues" evidence="2">
    <location>
        <begin position="265"/>
        <end position="282"/>
    </location>
</feature>
<keyword evidence="1" id="KW-0862">Zinc</keyword>
<dbReference type="InterPro" id="IPR025836">
    <property type="entry name" value="Zn_knuckle_CX2CX4HX4C"/>
</dbReference>
<dbReference type="OrthoDB" id="1750606at2759"/>
<proteinExistence type="predicted"/>
<evidence type="ECO:0000256" key="2">
    <source>
        <dbReference type="SAM" id="MobiDB-lite"/>
    </source>
</evidence>
<sequence>MEEVITSLEKALILTEDENDAIQVEQHDIDDVGERLKMSLVGKVFTTNGFNREAFKQTMLKIWNTAREVVVKDLGENLFLFIFATEGDRLKVLRSGPWNFDKALVLLEVPDGRVAPSKMHLKYADFWIQIHNVPLCCMTTNMGRQIGNSLGRCLDVLEGMDGGCLGRFLRIRVCLDVSKPLWRGKKLTLPSGNTEFVDFRYERLPEFCFCCGRVGHVFKECAFVDQAAKQACEKPYGIWLKATKDLNSTRANNSKRPSGGGMNRYDGDQGKDIRGSKEDGGSRVHGEWLADVATNLDPVDHVMNESGRPLQMPIMIGEGVAVIKEKIIRSNPTLNAAEAKAVMEDVNIKTVAAKFKAGLGDDGCASRHDNISGLGISRSTNNISGAQQHAGLGPDSRTIQRMVGGHGNVLQGQEVIQPRQLREIPMKLEFCLGKGDQWS</sequence>
<dbReference type="EMBL" id="PJQY01000526">
    <property type="protein sequence ID" value="PQQ10307.1"/>
    <property type="molecule type" value="Genomic_DNA"/>
</dbReference>
<dbReference type="PANTHER" id="PTHR31286:SF167">
    <property type="entry name" value="OS09G0268800 PROTEIN"/>
    <property type="match status" value="1"/>
</dbReference>
<dbReference type="InterPro" id="IPR001878">
    <property type="entry name" value="Znf_CCHC"/>
</dbReference>
<accession>A0A314YVX1</accession>
<organism evidence="4 5">
    <name type="scientific">Prunus yedoensis var. nudiflora</name>
    <dbReference type="NCBI Taxonomy" id="2094558"/>
    <lineage>
        <taxon>Eukaryota</taxon>
        <taxon>Viridiplantae</taxon>
        <taxon>Streptophyta</taxon>
        <taxon>Embryophyta</taxon>
        <taxon>Tracheophyta</taxon>
        <taxon>Spermatophyta</taxon>
        <taxon>Magnoliopsida</taxon>
        <taxon>eudicotyledons</taxon>
        <taxon>Gunneridae</taxon>
        <taxon>Pentapetalae</taxon>
        <taxon>rosids</taxon>
        <taxon>fabids</taxon>
        <taxon>Rosales</taxon>
        <taxon>Rosaceae</taxon>
        <taxon>Amygdaloideae</taxon>
        <taxon>Amygdaleae</taxon>
        <taxon>Prunus</taxon>
    </lineage>
</organism>
<dbReference type="PROSITE" id="PS50158">
    <property type="entry name" value="ZF_CCHC"/>
    <property type="match status" value="1"/>
</dbReference>
<dbReference type="GO" id="GO:0003676">
    <property type="term" value="F:nucleic acid binding"/>
    <property type="evidence" value="ECO:0007669"/>
    <property type="project" value="InterPro"/>
</dbReference>
<dbReference type="InterPro" id="IPR025558">
    <property type="entry name" value="DUF4283"/>
</dbReference>
<evidence type="ECO:0000259" key="3">
    <source>
        <dbReference type="PROSITE" id="PS50158"/>
    </source>
</evidence>
<dbReference type="STRING" id="2094558.A0A314YVX1"/>
<keyword evidence="1" id="KW-0479">Metal-binding</keyword>
<gene>
    <name evidence="4" type="ORF">Pyn_17609</name>
</gene>
<dbReference type="PANTHER" id="PTHR31286">
    <property type="entry name" value="GLYCINE-RICH CELL WALL STRUCTURAL PROTEIN 1.8-LIKE"/>
    <property type="match status" value="1"/>
</dbReference>
<feature type="region of interest" description="Disordered" evidence="2">
    <location>
        <begin position="249"/>
        <end position="282"/>
    </location>
</feature>
<keyword evidence="5" id="KW-1185">Reference proteome</keyword>
<keyword evidence="1" id="KW-0863">Zinc-finger</keyword>
<dbReference type="AlphaFoldDB" id="A0A314YVX1"/>
<evidence type="ECO:0000256" key="1">
    <source>
        <dbReference type="PROSITE-ProRule" id="PRU00047"/>
    </source>
</evidence>
<dbReference type="Proteomes" id="UP000250321">
    <property type="component" value="Unassembled WGS sequence"/>
</dbReference>
<feature type="domain" description="CCHC-type" evidence="3">
    <location>
        <begin position="208"/>
        <end position="221"/>
    </location>
</feature>